<name>A0ABQ2ZPD2_9GAMM</name>
<reference evidence="3" key="1">
    <citation type="journal article" date="2019" name="Int. J. Syst. Evol. Microbiol.">
        <title>The Global Catalogue of Microorganisms (GCM) 10K type strain sequencing project: providing services to taxonomists for standard genome sequencing and annotation.</title>
        <authorList>
            <consortium name="The Broad Institute Genomics Platform"/>
            <consortium name="The Broad Institute Genome Sequencing Center for Infectious Disease"/>
            <person name="Wu L."/>
            <person name="Ma J."/>
        </authorList>
    </citation>
    <scope>NUCLEOTIDE SEQUENCE [LARGE SCALE GENOMIC DNA]</scope>
    <source>
        <strain evidence="3">KCTC 22232</strain>
    </source>
</reference>
<keyword evidence="3" id="KW-1185">Reference proteome</keyword>
<organism evidence="2 3">
    <name type="scientific">Rhodanobacter panaciterrae</name>
    <dbReference type="NCBI Taxonomy" id="490572"/>
    <lineage>
        <taxon>Bacteria</taxon>
        <taxon>Pseudomonadati</taxon>
        <taxon>Pseudomonadota</taxon>
        <taxon>Gammaproteobacteria</taxon>
        <taxon>Lysobacterales</taxon>
        <taxon>Rhodanobacteraceae</taxon>
        <taxon>Rhodanobacter</taxon>
    </lineage>
</organism>
<proteinExistence type="predicted"/>
<gene>
    <name evidence="2" type="ORF">GCM10008098_09050</name>
</gene>
<dbReference type="EMBL" id="BMXT01000001">
    <property type="protein sequence ID" value="GGY19060.1"/>
    <property type="molecule type" value="Genomic_DNA"/>
</dbReference>
<evidence type="ECO:0000313" key="2">
    <source>
        <dbReference type="EMBL" id="GGY19060.1"/>
    </source>
</evidence>
<dbReference type="Proteomes" id="UP000621898">
    <property type="component" value="Unassembled WGS sequence"/>
</dbReference>
<comment type="caution">
    <text evidence="2">The sequence shown here is derived from an EMBL/GenBank/DDBJ whole genome shotgun (WGS) entry which is preliminary data.</text>
</comment>
<evidence type="ECO:0000259" key="1">
    <source>
        <dbReference type="Pfam" id="PF11860"/>
    </source>
</evidence>
<sequence length="274" mass="29599">MANFRIPGPTLWGEQVPQGGSGLSMLFTGLPAACVYGAPLATSQLLLPTGGQLSTTGLPSMCPVGSPFGPAPDVSFLFRMCLGPQRGISEQDYAVAATQLGAEVAAIKSVAEVETSGAAFDDYGRPRILFERHYFHRLTHGRYDKRHPDISNSLAGGYGKFSAQYGKLEKAYLLDAVAALESASWGRFQIMGNNYRDAGFASVQEFVLALSRTEAAHLRAFASFVSANKALNKALQQKEWAAFARAYNGKGYKKNDYDTKLKNAYDKFAKGNGK</sequence>
<feature type="domain" description="N-acetylmuramidase" evidence="1">
    <location>
        <begin position="103"/>
        <end position="268"/>
    </location>
</feature>
<protein>
    <recommendedName>
        <fullName evidence="1">N-acetylmuramidase domain-containing protein</fullName>
    </recommendedName>
</protein>
<evidence type="ECO:0000313" key="3">
    <source>
        <dbReference type="Proteomes" id="UP000621898"/>
    </source>
</evidence>
<accession>A0ABQ2ZPD2</accession>
<dbReference type="InterPro" id="IPR024408">
    <property type="entry name" value="Muramidase"/>
</dbReference>
<dbReference type="Pfam" id="PF11860">
    <property type="entry name" value="Muramidase"/>
    <property type="match status" value="1"/>
</dbReference>